<dbReference type="InterPro" id="IPR024969">
    <property type="entry name" value="EIF3F/CSN6-like_C"/>
</dbReference>
<evidence type="ECO:0000259" key="1">
    <source>
        <dbReference type="Pfam" id="PF13012"/>
    </source>
</evidence>
<name>A0A0N5AIR8_9BILA</name>
<dbReference type="Proteomes" id="UP000046393">
    <property type="component" value="Unplaced"/>
</dbReference>
<evidence type="ECO:0000313" key="2">
    <source>
        <dbReference type="Proteomes" id="UP000046393"/>
    </source>
</evidence>
<keyword evidence="2" id="KW-1185">Reference proteome</keyword>
<dbReference type="PANTHER" id="PTHR10540">
    <property type="entry name" value="EUKARYOTIC TRANSLATION INITIATION FACTOR 3 SUBUNIT F-RELATED"/>
    <property type="match status" value="1"/>
</dbReference>
<protein>
    <submittedName>
        <fullName evidence="3">MitMem_reg domain-containing protein</fullName>
    </submittedName>
</protein>
<dbReference type="WBParaSite" id="SMUV_0000432501-mRNA-1">
    <property type="protein sequence ID" value="SMUV_0000432501-mRNA-1"/>
    <property type="gene ID" value="SMUV_0000432501"/>
</dbReference>
<dbReference type="GO" id="GO:0031369">
    <property type="term" value="F:translation initiation factor binding"/>
    <property type="evidence" value="ECO:0007669"/>
    <property type="project" value="TreeGrafter"/>
</dbReference>
<sequence>MDAFPGENVALSLIQSGTTSKQRETSLETGLEQLERSTAEMLVWLQKLLAYVNQVLKQPELPADSSMGRRMMDVVTTAASYMSEDKLDSLVKNSLRDYMMFAYLANLTKTQLTLQERLIEL</sequence>
<accession>A0A0N5AIR8</accession>
<proteinExistence type="predicted"/>
<feature type="domain" description="EIF3F/CSN6-like C-terminal" evidence="1">
    <location>
        <begin position="7"/>
        <end position="118"/>
    </location>
</feature>
<dbReference type="GO" id="GO:0071541">
    <property type="term" value="C:eukaryotic translation initiation factor 3 complex, eIF3m"/>
    <property type="evidence" value="ECO:0007669"/>
    <property type="project" value="TreeGrafter"/>
</dbReference>
<reference evidence="3" key="1">
    <citation type="submission" date="2017-02" db="UniProtKB">
        <authorList>
            <consortium name="WormBaseParasite"/>
        </authorList>
    </citation>
    <scope>IDENTIFICATION</scope>
</reference>
<organism evidence="2 3">
    <name type="scientific">Syphacia muris</name>
    <dbReference type="NCBI Taxonomy" id="451379"/>
    <lineage>
        <taxon>Eukaryota</taxon>
        <taxon>Metazoa</taxon>
        <taxon>Ecdysozoa</taxon>
        <taxon>Nematoda</taxon>
        <taxon>Chromadorea</taxon>
        <taxon>Rhabditida</taxon>
        <taxon>Spirurina</taxon>
        <taxon>Oxyuridomorpha</taxon>
        <taxon>Oxyuroidea</taxon>
        <taxon>Oxyuridae</taxon>
        <taxon>Syphacia</taxon>
    </lineage>
</organism>
<dbReference type="STRING" id="451379.A0A0N5AIR8"/>
<dbReference type="Pfam" id="PF13012">
    <property type="entry name" value="MitMem_reg"/>
    <property type="match status" value="1"/>
</dbReference>
<dbReference type="GO" id="GO:0003743">
    <property type="term" value="F:translation initiation factor activity"/>
    <property type="evidence" value="ECO:0007669"/>
    <property type="project" value="TreeGrafter"/>
</dbReference>
<evidence type="ECO:0000313" key="3">
    <source>
        <dbReference type="WBParaSite" id="SMUV_0000432501-mRNA-1"/>
    </source>
</evidence>
<dbReference type="PANTHER" id="PTHR10540:SF6">
    <property type="entry name" value="EUKARYOTIC TRANSLATION INITIATION FACTOR 3 SUBUNIT F"/>
    <property type="match status" value="1"/>
</dbReference>
<dbReference type="AlphaFoldDB" id="A0A0N5AIR8"/>